<evidence type="ECO:0000259" key="8">
    <source>
        <dbReference type="Pfam" id="PF25935"/>
    </source>
</evidence>
<dbReference type="PRINTS" id="PR01490">
    <property type="entry name" value="RTXTOXIND"/>
</dbReference>
<dbReference type="GO" id="GO:0016020">
    <property type="term" value="C:membrane"/>
    <property type="evidence" value="ECO:0007669"/>
    <property type="project" value="UniProtKB-SubCell"/>
</dbReference>
<dbReference type="InterPro" id="IPR050739">
    <property type="entry name" value="MFP"/>
</dbReference>
<protein>
    <submittedName>
        <fullName evidence="10">HlyD family efflux transporter periplasmic adaptor subunit</fullName>
    </submittedName>
</protein>
<dbReference type="Gene3D" id="2.40.30.170">
    <property type="match status" value="1"/>
</dbReference>
<dbReference type="PANTHER" id="PTHR30386">
    <property type="entry name" value="MEMBRANE FUSION SUBUNIT OF EMRAB-TOLC MULTIDRUG EFFLUX PUMP"/>
    <property type="match status" value="1"/>
</dbReference>
<evidence type="ECO:0000256" key="7">
    <source>
        <dbReference type="SAM" id="Phobius"/>
    </source>
</evidence>
<feature type="domain" description="LcnD-like barrel-sandwich hybrid" evidence="8">
    <location>
        <begin position="66"/>
        <end position="317"/>
    </location>
</feature>
<keyword evidence="5 7" id="KW-0472">Membrane</keyword>
<keyword evidence="3 7" id="KW-0812">Transmembrane</keyword>
<reference evidence="10" key="1">
    <citation type="submission" date="2020-09" db="EMBL/GenBank/DDBJ databases">
        <title>Iningainema tapete sp. nov. (Scytonemataceae, Cyanobacteria) from greenhouses in central Florida (USA) produces two types of nodularin with biosynthetic potential for microcystin-LR and anabaenopeptins.</title>
        <authorList>
            <person name="Berthold D.E."/>
            <person name="Lefler F.W."/>
            <person name="Huang I.-S."/>
            <person name="Abdulla H."/>
            <person name="Zimba P.V."/>
            <person name="Laughinghouse H.D. IV."/>
        </authorList>
    </citation>
    <scope>NUCLEOTIDE SEQUENCE</scope>
    <source>
        <strain evidence="10">BLCCT55</strain>
    </source>
</reference>
<organism evidence="10 11">
    <name type="scientific">Iningainema tapete BLCC-T55</name>
    <dbReference type="NCBI Taxonomy" id="2748662"/>
    <lineage>
        <taxon>Bacteria</taxon>
        <taxon>Bacillati</taxon>
        <taxon>Cyanobacteriota</taxon>
        <taxon>Cyanophyceae</taxon>
        <taxon>Nostocales</taxon>
        <taxon>Scytonemataceae</taxon>
        <taxon>Iningainema tapete</taxon>
    </lineage>
</organism>
<dbReference type="AlphaFoldDB" id="A0A8J6XR86"/>
<keyword evidence="4 7" id="KW-1133">Transmembrane helix</keyword>
<dbReference type="SUPFAM" id="SSF111369">
    <property type="entry name" value="HlyD-like secretion proteins"/>
    <property type="match status" value="1"/>
</dbReference>
<feature type="coiled-coil region" evidence="6">
    <location>
        <begin position="169"/>
        <end position="284"/>
    </location>
</feature>
<feature type="transmembrane region" description="Helical" evidence="7">
    <location>
        <begin position="22"/>
        <end position="46"/>
    </location>
</feature>
<evidence type="ECO:0000256" key="2">
    <source>
        <dbReference type="ARBA" id="ARBA00009477"/>
    </source>
</evidence>
<evidence type="ECO:0000313" key="10">
    <source>
        <dbReference type="EMBL" id="MBD2778092.1"/>
    </source>
</evidence>
<keyword evidence="6" id="KW-0175">Coiled coil</keyword>
<evidence type="ECO:0000256" key="4">
    <source>
        <dbReference type="ARBA" id="ARBA00022989"/>
    </source>
</evidence>
<feature type="domain" description="AprE-like beta-barrel" evidence="9">
    <location>
        <begin position="323"/>
        <end position="417"/>
    </location>
</feature>
<sequence length="437" mass="48155">MVSDSQESFLPPAKSEEFLPSISSWTTIGGLFLVGTVCVAFTVAAITKYNVTVRAPATVRPVGELRVVQAAVEGKILRIEVKENQVVKQGEAIALIDDSRQQTLKSQLQSKLELSRQQLGQIDAQLKSLESQRESETDLIKRTIASAQADLSGNQRSYQQQQVVTQTEVTEAAAALELARVQLQQYQQLNNTGAIAQLQIKEKEQAFKAAQAKLERAKAALNPSAASVKIAIERIAQEKARGETTLARLNKQRDELIQRRVEINNQLSRDQKELQQINSELNKSVIKAPVTGTLLTLNLRNPSQIVRAGETIAQIAPNNAPLYIKARVAAADIGKVGVCQKQVNKCEQGKVLLRISAYPYPEYGVLKGAVRVITADTITSAAASYYEVTIQPERTYLTKGANWYHLQPGMEVTADIIAREETVLTYILRKARLLTDL</sequence>
<dbReference type="EMBL" id="JACXAE010000120">
    <property type="protein sequence ID" value="MBD2778092.1"/>
    <property type="molecule type" value="Genomic_DNA"/>
</dbReference>
<dbReference type="Pfam" id="PF26002">
    <property type="entry name" value="Beta-barrel_AprE"/>
    <property type="match status" value="1"/>
</dbReference>
<gene>
    <name evidence="10" type="ORF">ICL16_40140</name>
</gene>
<dbReference type="Proteomes" id="UP000629098">
    <property type="component" value="Unassembled WGS sequence"/>
</dbReference>
<dbReference type="RefSeq" id="WP_190837384.1">
    <property type="nucleotide sequence ID" value="NZ_CAWPPI010000120.1"/>
</dbReference>
<evidence type="ECO:0000256" key="3">
    <source>
        <dbReference type="ARBA" id="ARBA00022692"/>
    </source>
</evidence>
<comment type="subcellular location">
    <subcellularLocation>
        <location evidence="1">Membrane</location>
        <topology evidence="1">Single-pass membrane protein</topology>
    </subcellularLocation>
</comment>
<dbReference type="Gene3D" id="2.40.50.100">
    <property type="match status" value="1"/>
</dbReference>
<comment type="caution">
    <text evidence="10">The sequence shown here is derived from an EMBL/GenBank/DDBJ whole genome shotgun (WGS) entry which is preliminary data.</text>
</comment>
<evidence type="ECO:0000256" key="1">
    <source>
        <dbReference type="ARBA" id="ARBA00004167"/>
    </source>
</evidence>
<evidence type="ECO:0000256" key="6">
    <source>
        <dbReference type="SAM" id="Coils"/>
    </source>
</evidence>
<dbReference type="PANTHER" id="PTHR30386:SF26">
    <property type="entry name" value="TRANSPORT PROTEIN COMB"/>
    <property type="match status" value="1"/>
</dbReference>
<evidence type="ECO:0000256" key="5">
    <source>
        <dbReference type="ARBA" id="ARBA00023136"/>
    </source>
</evidence>
<accession>A0A8J6XR86</accession>
<dbReference type="InterPro" id="IPR058786">
    <property type="entry name" value="BSH_LcnD"/>
</dbReference>
<evidence type="ECO:0000259" key="9">
    <source>
        <dbReference type="Pfam" id="PF26002"/>
    </source>
</evidence>
<evidence type="ECO:0000313" key="11">
    <source>
        <dbReference type="Proteomes" id="UP000629098"/>
    </source>
</evidence>
<dbReference type="InterPro" id="IPR058982">
    <property type="entry name" value="Beta-barrel_AprE"/>
</dbReference>
<proteinExistence type="inferred from homology"/>
<name>A0A8J6XR86_9CYAN</name>
<keyword evidence="11" id="KW-1185">Reference proteome</keyword>
<comment type="similarity">
    <text evidence="2">Belongs to the membrane fusion protein (MFP) (TC 8.A.1) family.</text>
</comment>
<dbReference type="Pfam" id="PF25935">
    <property type="entry name" value="BSH_LcnD"/>
    <property type="match status" value="1"/>
</dbReference>